<dbReference type="Proteomes" id="UP000717515">
    <property type="component" value="Unassembled WGS sequence"/>
</dbReference>
<evidence type="ECO:0000313" key="2">
    <source>
        <dbReference type="EMBL" id="KAG9319224.1"/>
    </source>
</evidence>
<organism evidence="2 3">
    <name type="scientific">Mortierella alpina</name>
    <name type="common">Oleaginous fungus</name>
    <name type="synonym">Mortierella renispora</name>
    <dbReference type="NCBI Taxonomy" id="64518"/>
    <lineage>
        <taxon>Eukaryota</taxon>
        <taxon>Fungi</taxon>
        <taxon>Fungi incertae sedis</taxon>
        <taxon>Mucoromycota</taxon>
        <taxon>Mortierellomycotina</taxon>
        <taxon>Mortierellomycetes</taxon>
        <taxon>Mortierellales</taxon>
        <taxon>Mortierellaceae</taxon>
        <taxon>Mortierella</taxon>
    </lineage>
</organism>
<feature type="region of interest" description="Disordered" evidence="1">
    <location>
        <begin position="34"/>
        <end position="75"/>
    </location>
</feature>
<comment type="caution">
    <text evidence="2">The sequence shown here is derived from an EMBL/GenBank/DDBJ whole genome shotgun (WGS) entry which is preliminary data.</text>
</comment>
<dbReference type="AlphaFoldDB" id="A0A9P8CV31"/>
<name>A0A9P8CV31_MORAP</name>
<reference evidence="2" key="1">
    <citation type="submission" date="2021-07" db="EMBL/GenBank/DDBJ databases">
        <title>Draft genome of Mortierella alpina, strain LL118, isolated from an aspen leaf litter sample.</title>
        <authorList>
            <person name="Yang S."/>
            <person name="Vinatzer B.A."/>
        </authorList>
    </citation>
    <scope>NUCLEOTIDE SEQUENCE</scope>
    <source>
        <strain evidence="2">LL118</strain>
    </source>
</reference>
<evidence type="ECO:0000256" key="1">
    <source>
        <dbReference type="SAM" id="MobiDB-lite"/>
    </source>
</evidence>
<feature type="compositionally biased region" description="Polar residues" evidence="1">
    <location>
        <begin position="42"/>
        <end position="51"/>
    </location>
</feature>
<feature type="compositionally biased region" description="Polar residues" evidence="1">
    <location>
        <begin position="65"/>
        <end position="75"/>
    </location>
</feature>
<proteinExistence type="predicted"/>
<protein>
    <submittedName>
        <fullName evidence="2">Uncharacterized protein</fullName>
    </submittedName>
</protein>
<gene>
    <name evidence="2" type="ORF">KVV02_006686</name>
</gene>
<sequence length="122" mass="13498">MSNGHGNVVPGGMAVASIDDAALRAEKFQEHQLRLQEKYRLQHQNQDQMDAQGNGAHPHDPAPNDSAQPYYTSQGQLIYPTPSPCYQARPQYGLSDFQLLETLGKTKTATELLADARTQYPT</sequence>
<dbReference type="EMBL" id="JAIFTL010000537">
    <property type="protein sequence ID" value="KAG9319224.1"/>
    <property type="molecule type" value="Genomic_DNA"/>
</dbReference>
<evidence type="ECO:0000313" key="3">
    <source>
        <dbReference type="Proteomes" id="UP000717515"/>
    </source>
</evidence>
<accession>A0A9P8CV31</accession>